<dbReference type="PANTHER" id="PTHR32125">
    <property type="entry name" value="2-C-METHYL-D-ERYTHRITOL 4-PHOSPHATE CYTIDYLYLTRANSFERASE, CHLOROPLASTIC"/>
    <property type="match status" value="1"/>
</dbReference>
<dbReference type="FunFam" id="3.90.550.10:FF:000003">
    <property type="entry name" value="2-C-methyl-D-erythritol 4-phosphate cytidylyltransferase"/>
    <property type="match status" value="1"/>
</dbReference>
<protein>
    <recommendedName>
        <fullName evidence="5">2-C-methyl-D-erythritol 4-phosphate cytidylyltransferase</fullName>
    </recommendedName>
</protein>
<evidence type="ECO:0000256" key="1">
    <source>
        <dbReference type="ARBA" id="ARBA00022679"/>
    </source>
</evidence>
<dbReference type="Proteomes" id="UP000177199">
    <property type="component" value="Unassembled WGS sequence"/>
</dbReference>
<evidence type="ECO:0000313" key="4">
    <source>
        <dbReference type="Proteomes" id="UP000177199"/>
    </source>
</evidence>
<comment type="caution">
    <text evidence="3">The sequence shown here is derived from an EMBL/GenBank/DDBJ whole genome shotgun (WGS) entry which is preliminary data.</text>
</comment>
<reference evidence="3 4" key="1">
    <citation type="journal article" date="2016" name="Nat. Commun.">
        <title>Thousands of microbial genomes shed light on interconnected biogeochemical processes in an aquifer system.</title>
        <authorList>
            <person name="Anantharaman K."/>
            <person name="Brown C.T."/>
            <person name="Hug L.A."/>
            <person name="Sharon I."/>
            <person name="Castelle C.J."/>
            <person name="Probst A.J."/>
            <person name="Thomas B.C."/>
            <person name="Singh A."/>
            <person name="Wilkins M.J."/>
            <person name="Karaoz U."/>
            <person name="Brodie E.L."/>
            <person name="Williams K.H."/>
            <person name="Hubbard S.S."/>
            <person name="Banfield J.F."/>
        </authorList>
    </citation>
    <scope>NUCLEOTIDE SEQUENCE [LARGE SCALE GENOMIC DNA]</scope>
</reference>
<dbReference type="Gene3D" id="3.90.550.10">
    <property type="entry name" value="Spore Coat Polysaccharide Biosynthesis Protein SpsA, Chain A"/>
    <property type="match status" value="1"/>
</dbReference>
<dbReference type="CDD" id="cd02516">
    <property type="entry name" value="CDP-ME_synthetase"/>
    <property type="match status" value="1"/>
</dbReference>
<keyword evidence="1" id="KW-0808">Transferase</keyword>
<proteinExistence type="predicted"/>
<dbReference type="AlphaFoldDB" id="A0A1F7HJ51"/>
<accession>A0A1F7HJ51</accession>
<dbReference type="InterPro" id="IPR050088">
    <property type="entry name" value="IspD/TarI_cytidylyltransf_bact"/>
</dbReference>
<evidence type="ECO:0000313" key="3">
    <source>
        <dbReference type="EMBL" id="OGK31260.1"/>
    </source>
</evidence>
<evidence type="ECO:0000256" key="2">
    <source>
        <dbReference type="ARBA" id="ARBA00022695"/>
    </source>
</evidence>
<keyword evidence="2" id="KW-0548">Nucleotidyltransferase</keyword>
<sequence length="230" mass="25479">MNILIVVAGGKGLRAGLGYNKIFAKLNGDSILSLNLKTIDKAEVIDSVIVSAKKSDIPKIDKIIKENKIKKVIKIITSSKSRQSSTYKVLEWMEKSNMKAQLVGIHNAVNPFVTRDEINNVFLAAAKYGAALLAYSARDTVKISNAKGLVDYTPVREKSWYAQTPQVGRFKDLHRAFKKAEKHGFSGTDDTQLLEKIGITVKIVPCSYQNLKITFPEDLIIAKTLKKLVS</sequence>
<dbReference type="InterPro" id="IPR034683">
    <property type="entry name" value="IspD/TarI"/>
</dbReference>
<gene>
    <name evidence="3" type="ORF">A3F29_02575</name>
</gene>
<evidence type="ECO:0008006" key="5">
    <source>
        <dbReference type="Google" id="ProtNLM"/>
    </source>
</evidence>
<organism evidence="3 4">
    <name type="scientific">Candidatus Roizmanbacteria bacterium RIFCSPHIGHO2_12_FULL_33_9</name>
    <dbReference type="NCBI Taxonomy" id="1802045"/>
    <lineage>
        <taxon>Bacteria</taxon>
        <taxon>Candidatus Roizmaniibacteriota</taxon>
    </lineage>
</organism>
<dbReference type="Pfam" id="PF01128">
    <property type="entry name" value="IspD"/>
    <property type="match status" value="1"/>
</dbReference>
<dbReference type="GO" id="GO:0050518">
    <property type="term" value="F:2-C-methyl-D-erythritol 4-phosphate cytidylyltransferase activity"/>
    <property type="evidence" value="ECO:0007669"/>
    <property type="project" value="UniProtKB-ARBA"/>
</dbReference>
<dbReference type="InterPro" id="IPR029044">
    <property type="entry name" value="Nucleotide-diphossugar_trans"/>
</dbReference>
<dbReference type="SUPFAM" id="SSF53448">
    <property type="entry name" value="Nucleotide-diphospho-sugar transferases"/>
    <property type="match status" value="1"/>
</dbReference>
<dbReference type="EMBL" id="MFZV01000015">
    <property type="protein sequence ID" value="OGK31260.1"/>
    <property type="molecule type" value="Genomic_DNA"/>
</dbReference>
<dbReference type="PANTHER" id="PTHR32125:SF4">
    <property type="entry name" value="2-C-METHYL-D-ERYTHRITOL 4-PHOSPHATE CYTIDYLYLTRANSFERASE, CHLOROPLASTIC"/>
    <property type="match status" value="1"/>
</dbReference>
<name>A0A1F7HJ51_9BACT</name>